<keyword evidence="2" id="KW-0670">Pyruvate</keyword>
<dbReference type="GO" id="GO:0046872">
    <property type="term" value="F:metal ion binding"/>
    <property type="evidence" value="ECO:0007669"/>
    <property type="project" value="InterPro"/>
</dbReference>
<keyword evidence="2" id="KW-0413">Isomerase</keyword>
<dbReference type="AlphaFoldDB" id="A0A848KKT1"/>
<dbReference type="InterPro" id="IPR017517">
    <property type="entry name" value="Maleyloyr_isom"/>
</dbReference>
<gene>
    <name evidence="2" type="ORF">FGL95_25915</name>
</gene>
<dbReference type="Pfam" id="PF11716">
    <property type="entry name" value="MDMPI_N"/>
    <property type="match status" value="1"/>
</dbReference>
<organism evidence="2 3">
    <name type="scientific">Antrihabitans stalactiti</name>
    <dbReference type="NCBI Taxonomy" id="2584121"/>
    <lineage>
        <taxon>Bacteria</taxon>
        <taxon>Bacillati</taxon>
        <taxon>Actinomycetota</taxon>
        <taxon>Actinomycetes</taxon>
        <taxon>Mycobacteriales</taxon>
        <taxon>Nocardiaceae</taxon>
        <taxon>Antrihabitans</taxon>
    </lineage>
</organism>
<evidence type="ECO:0000313" key="3">
    <source>
        <dbReference type="Proteomes" id="UP000535543"/>
    </source>
</evidence>
<accession>A0A848KKT1</accession>
<feature type="domain" description="Mycothiol-dependent maleylpyruvate isomerase metal-binding" evidence="1">
    <location>
        <begin position="11"/>
        <end position="151"/>
    </location>
</feature>
<dbReference type="SUPFAM" id="SSF109854">
    <property type="entry name" value="DinB/YfiT-like putative metalloenzymes"/>
    <property type="match status" value="1"/>
</dbReference>
<evidence type="ECO:0000259" key="1">
    <source>
        <dbReference type="Pfam" id="PF11716"/>
    </source>
</evidence>
<dbReference type="NCBIfam" id="TIGR03083">
    <property type="entry name" value="maleylpyruvate isomerase family mycothiol-dependent enzyme"/>
    <property type="match status" value="1"/>
</dbReference>
<name>A0A848KKT1_9NOCA</name>
<proteinExistence type="predicted"/>
<evidence type="ECO:0000313" key="2">
    <source>
        <dbReference type="EMBL" id="NMN98478.1"/>
    </source>
</evidence>
<dbReference type="RefSeq" id="WP_169592876.1">
    <property type="nucleotide sequence ID" value="NZ_VCQU01000011.1"/>
</dbReference>
<dbReference type="InterPro" id="IPR024344">
    <property type="entry name" value="MDMPI_metal-binding"/>
</dbReference>
<reference evidence="2 3" key="1">
    <citation type="submission" date="2019-05" db="EMBL/GenBank/DDBJ databases">
        <authorList>
            <person name="Lee S.D."/>
        </authorList>
    </citation>
    <scope>NUCLEOTIDE SEQUENCE [LARGE SCALE GENOMIC DNA]</scope>
    <source>
        <strain evidence="2 3">YC2-7</strain>
    </source>
</reference>
<dbReference type="Gene3D" id="1.20.120.450">
    <property type="entry name" value="dinb family like domain"/>
    <property type="match status" value="1"/>
</dbReference>
<reference evidence="2 3" key="2">
    <citation type="submission" date="2020-06" db="EMBL/GenBank/DDBJ databases">
        <title>Antribacter stalactiti gen. nov., sp. nov., a new member of the family Nacardiaceae isolated from a cave.</title>
        <authorList>
            <person name="Kim I.S."/>
        </authorList>
    </citation>
    <scope>NUCLEOTIDE SEQUENCE [LARGE SCALE GENOMIC DNA]</scope>
    <source>
        <strain evidence="2 3">YC2-7</strain>
    </source>
</reference>
<keyword evidence="3" id="KW-1185">Reference proteome</keyword>
<dbReference type="InterPro" id="IPR034660">
    <property type="entry name" value="DinB/YfiT-like"/>
</dbReference>
<protein>
    <submittedName>
        <fullName evidence="2">Maleylpyruvate isomerase family mycothiol-dependent enzyme</fullName>
    </submittedName>
</protein>
<dbReference type="EMBL" id="VCQU01000011">
    <property type="protein sequence ID" value="NMN98478.1"/>
    <property type="molecule type" value="Genomic_DNA"/>
</dbReference>
<comment type="caution">
    <text evidence="2">The sequence shown here is derived from an EMBL/GenBank/DDBJ whole genome shotgun (WGS) entry which is preliminary data.</text>
</comment>
<sequence length="267" mass="29188">MSDIAEIVDDLQEEWAATDRLLEKLNDQLWKTQTPSPGWKIKDQIAHLATSDAATLTACKFVRVATPAAAVGSAGRAIDPALLGDGTARLTGFAPRPVMLGLWRSTRKSLATALKNLPPDSRIPWFSGLVTPEWMAKARLMEAWAHTLDIADTIGVEVVGTDRLKYIAELAVHNQKASFDAHNQPLPDEEIRVELSLPSGKTWTGGHAHTSQRVLGSALDFALVATRRRHREDTALQAVGHEADRWLEIVQAYQGSPGAGREPLNEQ</sequence>
<dbReference type="Proteomes" id="UP000535543">
    <property type="component" value="Unassembled WGS sequence"/>
</dbReference>
<dbReference type="GO" id="GO:0016853">
    <property type="term" value="F:isomerase activity"/>
    <property type="evidence" value="ECO:0007669"/>
    <property type="project" value="UniProtKB-KW"/>
</dbReference>